<evidence type="ECO:0000256" key="5">
    <source>
        <dbReference type="HAMAP-Rule" id="MF_01334"/>
    </source>
</evidence>
<accession>A0A2K8L695</accession>
<dbReference type="GO" id="GO:0022625">
    <property type="term" value="C:cytosolic large ribosomal subunit"/>
    <property type="evidence" value="ECO:0007669"/>
    <property type="project" value="TreeGrafter"/>
</dbReference>
<proteinExistence type="inferred from homology"/>
<dbReference type="SUPFAM" id="SSF50715">
    <property type="entry name" value="Ribosomal protein L25-like"/>
    <property type="match status" value="1"/>
</dbReference>
<feature type="compositionally biased region" description="Acidic residues" evidence="6">
    <location>
        <begin position="194"/>
        <end position="210"/>
    </location>
</feature>
<name>A0A2K8L695_9PROT</name>
<dbReference type="InterPro" id="IPR037121">
    <property type="entry name" value="Ribosomal_bL25_C"/>
</dbReference>
<dbReference type="CDD" id="cd00495">
    <property type="entry name" value="Ribosomal_L25_TL5_CTC"/>
    <property type="match status" value="1"/>
</dbReference>
<dbReference type="AlphaFoldDB" id="A0A2K8L695"/>
<dbReference type="GO" id="GO:0003735">
    <property type="term" value="F:structural constituent of ribosome"/>
    <property type="evidence" value="ECO:0007669"/>
    <property type="project" value="InterPro"/>
</dbReference>
<comment type="similarity">
    <text evidence="5">Belongs to the bacterial ribosomal protein bL25 family. CTC subfamily.</text>
</comment>
<evidence type="ECO:0000256" key="1">
    <source>
        <dbReference type="ARBA" id="ARBA00022730"/>
    </source>
</evidence>
<dbReference type="HAMAP" id="MF_01334">
    <property type="entry name" value="Ribosomal_bL25_CTC"/>
    <property type="match status" value="1"/>
</dbReference>
<comment type="subunit">
    <text evidence="5">Part of the 50S ribosomal subunit; part of the 5S rRNA/L5/L18/L25 subcomplex. Contacts the 5S rRNA. Binds to the 5S rRNA independently of L5 and L18.</text>
</comment>
<dbReference type="InterPro" id="IPR020930">
    <property type="entry name" value="Ribosomal_uL5_bac-type"/>
</dbReference>
<gene>
    <name evidence="5" type="primary">rplY</name>
    <name evidence="5" type="synonym">ctc</name>
    <name evidence="9" type="ORF">Ga0123462_0486</name>
</gene>
<dbReference type="Proteomes" id="UP000231637">
    <property type="component" value="Chromosome"/>
</dbReference>
<keyword evidence="4 5" id="KW-0687">Ribonucleoprotein</keyword>
<dbReference type="NCBIfam" id="NF004128">
    <property type="entry name" value="PRK05618.1-2"/>
    <property type="match status" value="1"/>
</dbReference>
<dbReference type="RefSeq" id="WP_100264835.1">
    <property type="nucleotide sequence ID" value="NZ_CP018800.1"/>
</dbReference>
<dbReference type="Gene3D" id="2.40.240.10">
    <property type="entry name" value="Ribosomal Protein L25, Chain P"/>
    <property type="match status" value="1"/>
</dbReference>
<dbReference type="NCBIfam" id="TIGR00731">
    <property type="entry name" value="bL25_bact_ctc"/>
    <property type="match status" value="1"/>
</dbReference>
<keyword evidence="3 5" id="KW-0689">Ribosomal protein</keyword>
<evidence type="ECO:0000256" key="4">
    <source>
        <dbReference type="ARBA" id="ARBA00023274"/>
    </source>
</evidence>
<evidence type="ECO:0000259" key="7">
    <source>
        <dbReference type="Pfam" id="PF01386"/>
    </source>
</evidence>
<dbReference type="InterPro" id="IPR011035">
    <property type="entry name" value="Ribosomal_bL25/Gln-tRNA_synth"/>
</dbReference>
<feature type="domain" description="Large ribosomal subunit protein bL25 beta" evidence="8">
    <location>
        <begin position="104"/>
        <end position="188"/>
    </location>
</feature>
<dbReference type="NCBIfam" id="NF004612">
    <property type="entry name" value="PRK05943.1"/>
    <property type="match status" value="1"/>
</dbReference>
<dbReference type="EMBL" id="CP018800">
    <property type="protein sequence ID" value="ATX81361.1"/>
    <property type="molecule type" value="Genomic_DNA"/>
</dbReference>
<dbReference type="Pfam" id="PF14693">
    <property type="entry name" value="Ribosomal_TL5_C"/>
    <property type="match status" value="1"/>
</dbReference>
<evidence type="ECO:0000256" key="6">
    <source>
        <dbReference type="SAM" id="MobiDB-lite"/>
    </source>
</evidence>
<dbReference type="InterPro" id="IPR020057">
    <property type="entry name" value="Ribosomal_bL25_b-dom"/>
</dbReference>
<dbReference type="Gene3D" id="2.170.120.20">
    <property type="entry name" value="Ribosomal protein L25, beta domain"/>
    <property type="match status" value="1"/>
</dbReference>
<dbReference type="Pfam" id="PF01386">
    <property type="entry name" value="Ribosomal_L25p"/>
    <property type="match status" value="1"/>
</dbReference>
<dbReference type="InterPro" id="IPR020056">
    <property type="entry name" value="Rbsml_bL25/Gln-tRNA_synth_N"/>
</dbReference>
<reference evidence="9 10" key="1">
    <citation type="submission" date="2016-12" db="EMBL/GenBank/DDBJ databases">
        <title>Isolation and genomic insights into novel planktonic Zetaproteobacteria from stratified waters of the Chesapeake Bay.</title>
        <authorList>
            <person name="McAllister S.M."/>
            <person name="Kato S."/>
            <person name="Chan C.S."/>
            <person name="Chiu B.K."/>
            <person name="Field E.K."/>
        </authorList>
    </citation>
    <scope>NUCLEOTIDE SEQUENCE [LARGE SCALE GENOMIC DNA]</scope>
    <source>
        <strain evidence="9 10">CP-8</strain>
    </source>
</reference>
<keyword evidence="2 5" id="KW-0694">RNA-binding</keyword>
<dbReference type="PANTHER" id="PTHR33284:SF1">
    <property type="entry name" value="RIBOSOMAL PROTEIN L25_GLN-TRNA SYNTHETASE, ANTI-CODON-BINDING DOMAIN-CONTAINING PROTEIN"/>
    <property type="match status" value="1"/>
</dbReference>
<dbReference type="GO" id="GO:0006412">
    <property type="term" value="P:translation"/>
    <property type="evidence" value="ECO:0007669"/>
    <property type="project" value="UniProtKB-UniRule"/>
</dbReference>
<dbReference type="KEGG" id="mfn:Ga0123462_0486"/>
<dbReference type="GO" id="GO:0008097">
    <property type="term" value="F:5S rRNA binding"/>
    <property type="evidence" value="ECO:0007669"/>
    <property type="project" value="InterPro"/>
</dbReference>
<dbReference type="OrthoDB" id="5293909at2"/>
<dbReference type="PANTHER" id="PTHR33284">
    <property type="entry name" value="RIBOSOMAL PROTEIN L25/GLN-TRNA SYNTHETASE, ANTI-CODON-BINDING DOMAIN-CONTAINING PROTEIN"/>
    <property type="match status" value="1"/>
</dbReference>
<keyword evidence="1 5" id="KW-0699">rRNA-binding</keyword>
<evidence type="ECO:0000256" key="2">
    <source>
        <dbReference type="ARBA" id="ARBA00022884"/>
    </source>
</evidence>
<evidence type="ECO:0000313" key="9">
    <source>
        <dbReference type="EMBL" id="ATX81361.1"/>
    </source>
</evidence>
<comment type="function">
    <text evidence="5">This is one of the proteins that binds to the 5S RNA in the ribosome where it forms part of the central protuberance.</text>
</comment>
<organism evidence="9 10">
    <name type="scientific">Mariprofundus ferrinatatus</name>
    <dbReference type="NCBI Taxonomy" id="1921087"/>
    <lineage>
        <taxon>Bacteria</taxon>
        <taxon>Pseudomonadati</taxon>
        <taxon>Pseudomonadota</taxon>
        <taxon>Candidatius Mariprofundia</taxon>
        <taxon>Mariprofundales</taxon>
        <taxon>Mariprofundaceae</taxon>
        <taxon>Mariprofundus</taxon>
    </lineage>
</organism>
<feature type="domain" description="Large ribosomal subunit protein bL25 L25" evidence="7">
    <location>
        <begin position="7"/>
        <end position="95"/>
    </location>
</feature>
<dbReference type="InterPro" id="IPR001021">
    <property type="entry name" value="Ribosomal_bL25_long"/>
</dbReference>
<keyword evidence="10" id="KW-1185">Reference proteome</keyword>
<evidence type="ECO:0000259" key="8">
    <source>
        <dbReference type="Pfam" id="PF14693"/>
    </source>
</evidence>
<dbReference type="InterPro" id="IPR029751">
    <property type="entry name" value="Ribosomal_L25_dom"/>
</dbReference>
<evidence type="ECO:0000256" key="3">
    <source>
        <dbReference type="ARBA" id="ARBA00022980"/>
    </source>
</evidence>
<evidence type="ECO:0000313" key="10">
    <source>
        <dbReference type="Proteomes" id="UP000231637"/>
    </source>
</evidence>
<protein>
    <recommendedName>
        <fullName evidence="5">Large ribosomal subunit protein bL25</fullName>
    </recommendedName>
    <alternativeName>
        <fullName evidence="5">General stress protein CTC</fullName>
    </alternativeName>
</protein>
<feature type="region of interest" description="Disordered" evidence="6">
    <location>
        <begin position="185"/>
        <end position="210"/>
    </location>
</feature>
<sequence>MSDYIVEAELREETGRGATRRLRRAGKLPGIIYGGDKPDLPISMDYNTVSKLLNEEHFHTSMLEVKVKGSRGKNTVLLKDSQYDPLMDTATHLDFMRVSAKDSITMDVPVVAINFEKCPGVAKGGMVALIRHSLEVSCRADSIPEHIEIDCSELDMNDTVHIEDVALPKGVEIHHDTNFTVLNISAPKGAGGGESEEGEAAEAAEESAED</sequence>